<feature type="coiled-coil region" evidence="1">
    <location>
        <begin position="501"/>
        <end position="549"/>
    </location>
</feature>
<sequence length="677" mass="77192">MINKIKSVDKKQFIHQLFSAVSIIDNGGSHSSVCDVATKTSIDELVETLIQQQFLNTENDPIFPSISILLKQELLERKLVLSEAFFELVKFIDSLFSNLLTDEHLKKPIKNLISQIRVPFFKLVVSDHSLLSDSSHPSRVLLNDMVEVGFLWTTRDPKTHTIKEQIETVVRQIITASKTQRITTVFDDAQAQFKHFSSGLIKRVEIFEKRLRETEEGHAKAELTKSYAKELLNKVAGKKNIPFFVLNIFNKAWERVIFLELLKENKQHENEAFRTAKQLLVSLQPISNEQELKNHQSLRPQLIDQLKRGLLKAAYPYKDSDKFFEQLNVHYEAIIAEYKRTEEKRASQDIIRLKPIGASGSVSNNSFKHQAVHSSNDDESLEQWIDRVFEALPIESPKLAGLNDVATKTKTSTSLETLSNLQLSPWFELMTEAQTIRVKFSSYIQQIDKYIFVDGAGTKKAEFSSSELNKLFNENQLVAIDSSPAFDRAYRLVTESWVTSFLKAERVKLEAEQRLAKEQEAQRKKALEFAKVKQKLAQAELKVKEAKESRDRVVISDKNKVDSQANKTLIKADMLTEQEYNDIVGNLSNLAIGTRVEIEISGQFKLCQLAAKIGATGKYIFTDRTGNKVLQCVEKELVEMFRVGRLGFKQKSDIFVEGLTTVITSIRSLKSDRRIGV</sequence>
<dbReference type="Proteomes" id="UP000317839">
    <property type="component" value="Unassembled WGS sequence"/>
</dbReference>
<evidence type="ECO:0000313" key="3">
    <source>
        <dbReference type="Proteomes" id="UP000317839"/>
    </source>
</evidence>
<gene>
    <name evidence="2" type="ORF">FLL45_20130</name>
</gene>
<dbReference type="InterPro" id="IPR012434">
    <property type="entry name" value="DUF1631"/>
</dbReference>
<proteinExistence type="predicted"/>
<name>A0A545T2M9_9GAMM</name>
<dbReference type="AlphaFoldDB" id="A0A545T2M9"/>
<dbReference type="Pfam" id="PF07793">
    <property type="entry name" value="DUF1631"/>
    <property type="match status" value="2"/>
</dbReference>
<protein>
    <submittedName>
        <fullName evidence="2">DUF1631 domain-containing protein</fullName>
    </submittedName>
</protein>
<evidence type="ECO:0000313" key="2">
    <source>
        <dbReference type="EMBL" id="TQV71466.1"/>
    </source>
</evidence>
<keyword evidence="3" id="KW-1185">Reference proteome</keyword>
<accession>A0A545T2M9</accession>
<dbReference type="RefSeq" id="WP_142943865.1">
    <property type="nucleotide sequence ID" value="NZ_VIKR01000006.1"/>
</dbReference>
<dbReference type="EMBL" id="VIKR01000006">
    <property type="protein sequence ID" value="TQV71466.1"/>
    <property type="molecule type" value="Genomic_DNA"/>
</dbReference>
<evidence type="ECO:0000256" key="1">
    <source>
        <dbReference type="SAM" id="Coils"/>
    </source>
</evidence>
<comment type="caution">
    <text evidence="2">The sequence shown here is derived from an EMBL/GenBank/DDBJ whole genome shotgun (WGS) entry which is preliminary data.</text>
</comment>
<organism evidence="2 3">
    <name type="scientific">Aliikangiella marina</name>
    <dbReference type="NCBI Taxonomy" id="1712262"/>
    <lineage>
        <taxon>Bacteria</taxon>
        <taxon>Pseudomonadati</taxon>
        <taxon>Pseudomonadota</taxon>
        <taxon>Gammaproteobacteria</taxon>
        <taxon>Oceanospirillales</taxon>
        <taxon>Pleioneaceae</taxon>
        <taxon>Aliikangiella</taxon>
    </lineage>
</organism>
<dbReference type="OrthoDB" id="5694919at2"/>
<reference evidence="2 3" key="1">
    <citation type="submission" date="2019-06" db="EMBL/GenBank/DDBJ databases">
        <title>Draft genome of Aliikangiella marina GYP-15.</title>
        <authorList>
            <person name="Wang G."/>
        </authorList>
    </citation>
    <scope>NUCLEOTIDE SEQUENCE [LARGE SCALE GENOMIC DNA]</scope>
    <source>
        <strain evidence="2 3">GYP-15</strain>
    </source>
</reference>
<keyword evidence="1" id="KW-0175">Coiled coil</keyword>